<feature type="repeat" description="ANK" evidence="3">
    <location>
        <begin position="443"/>
        <end position="471"/>
    </location>
</feature>
<dbReference type="STRING" id="86105.NF27_GG00020"/>
<protein>
    <submittedName>
        <fullName evidence="4">Uncharacterized protein</fullName>
    </submittedName>
</protein>
<feature type="repeat" description="ANK" evidence="3">
    <location>
        <begin position="211"/>
        <end position="244"/>
    </location>
</feature>
<dbReference type="PANTHER" id="PTHR24198:SF165">
    <property type="entry name" value="ANKYRIN REPEAT-CONTAINING PROTEIN-RELATED"/>
    <property type="match status" value="1"/>
</dbReference>
<dbReference type="SMART" id="SM00248">
    <property type="entry name" value="ANK"/>
    <property type="match status" value="20"/>
</dbReference>
<dbReference type="InterPro" id="IPR036770">
    <property type="entry name" value="Ankyrin_rpt-contain_sf"/>
</dbReference>
<keyword evidence="2 3" id="KW-0040">ANK repeat</keyword>
<dbReference type="PRINTS" id="PR01415">
    <property type="entry name" value="ANKYRIN"/>
</dbReference>
<dbReference type="SUPFAM" id="SSF48403">
    <property type="entry name" value="Ankyrin repeat"/>
    <property type="match status" value="3"/>
</dbReference>
<feature type="repeat" description="ANK" evidence="3">
    <location>
        <begin position="618"/>
        <end position="650"/>
    </location>
</feature>
<dbReference type="InterPro" id="IPR002110">
    <property type="entry name" value="Ankyrin_rpt"/>
</dbReference>
<dbReference type="Gene3D" id="1.25.40.20">
    <property type="entry name" value="Ankyrin repeat-containing domain"/>
    <property type="match status" value="5"/>
</dbReference>
<dbReference type="Pfam" id="PF12796">
    <property type="entry name" value="Ank_2"/>
    <property type="match status" value="6"/>
</dbReference>
<evidence type="ECO:0000256" key="3">
    <source>
        <dbReference type="PROSITE-ProRule" id="PRU00023"/>
    </source>
</evidence>
<evidence type="ECO:0000256" key="1">
    <source>
        <dbReference type="ARBA" id="ARBA00022737"/>
    </source>
</evidence>
<gene>
    <name evidence="4" type="ORF">NF27_GG00020</name>
</gene>
<dbReference type="PROSITE" id="PS50088">
    <property type="entry name" value="ANK_REPEAT"/>
    <property type="match status" value="8"/>
</dbReference>
<feature type="repeat" description="ANK" evidence="3">
    <location>
        <begin position="312"/>
        <end position="344"/>
    </location>
</feature>
<evidence type="ECO:0000313" key="5">
    <source>
        <dbReference type="Proteomes" id="UP000031258"/>
    </source>
</evidence>
<organism evidence="4 5">
    <name type="scientific">Candidatus Jidaibacter acanthamoebae</name>
    <dbReference type="NCBI Taxonomy" id="86105"/>
    <lineage>
        <taxon>Bacteria</taxon>
        <taxon>Pseudomonadati</taxon>
        <taxon>Pseudomonadota</taxon>
        <taxon>Alphaproteobacteria</taxon>
        <taxon>Rickettsiales</taxon>
        <taxon>Candidatus Midichloriaceae</taxon>
        <taxon>Candidatus Jidaibacter</taxon>
    </lineage>
</organism>
<keyword evidence="5" id="KW-1185">Reference proteome</keyword>
<dbReference type="PROSITE" id="PS50297">
    <property type="entry name" value="ANK_REP_REGION"/>
    <property type="match status" value="5"/>
</dbReference>
<evidence type="ECO:0000256" key="2">
    <source>
        <dbReference type="ARBA" id="ARBA00023043"/>
    </source>
</evidence>
<sequence>MMGFNHNDNLYKAVSIGNGREVFKSLLKGANLNYETDEGLTPLTRAILNGHDNIVEILLEAGADPNWEVLSRGLPFDIIINQSGLKYFNIYLELNSTAFSYSLDCPNSPLYLAIAVRNLKSIELLLKYGARANYPGIETSENTNNIPPIIFAILTAYYQVVEALLPAIKHIDEKWGKNYETPLMVALNINDIKIARLLIEKGADVNTKARNGCTPLLRAVECCKHNFVEELILKYGAEVNNNDENVYSPLMRAAYLGFDDTVEVLLKNNADVNQESKYFKSALMQALIGYGKTKTIELLFKSGANVNASFPDGDTPLIAAIKGANIEIVEKLLKYGADPNLLNNFGETPLIVLAKLINYYDEIAKLLVKYGARFDIGNTEGTPVMKAARYGNIEKIKSFIKLGADINYQHNKRTVLLTAISWRQIETVKFLLSLGAIIPEGMALYEAVSSNSIEIINLLLERGADPMLIDEIHFKRLKHSIKKYPTSYTKVVGIVNKWSEQRKLKNIDKLNVTSSDNTITGKAFKAIEDNDISIIKHILHAGVDPNNLINEQGLTLLGQAGQSGRYKITEILLKNKADPNKYKGFYYAPITKALTFGHFNIAKLLLRYGADPTIEDCSGGNLLHIDKVFHNHEMLKLLLLSGANPNLEDQVFGTAFSMVVNYHSFSSLEMVKFFLAHGADPNLGSIKGDTLLLSAIKDNKEQLAILLLEQGASPLLTCFNTCLDEAIKRRKIKLGQKLIDTGAINLPPKDTITGILDSSIEYKDCDMVKFILSNFKELKLTAKNIEKGFTWAAANGELKILKQLMKHIIYLNSYDRSINISSALISLVKGKEPELEQYLYIEQNTATTINTIEDNNPHQNFH</sequence>
<comment type="caution">
    <text evidence="4">The sequence shown here is derived from an EMBL/GenBank/DDBJ whole genome shotgun (WGS) entry which is preliminary data.</text>
</comment>
<dbReference type="Proteomes" id="UP000031258">
    <property type="component" value="Unassembled WGS sequence"/>
</dbReference>
<feature type="repeat" description="ANK" evidence="3">
    <location>
        <begin position="38"/>
        <end position="66"/>
    </location>
</feature>
<keyword evidence="1" id="KW-0677">Repeat</keyword>
<accession>A0A0C1MXQ8</accession>
<reference evidence="4 5" key="1">
    <citation type="submission" date="2014-11" db="EMBL/GenBank/DDBJ databases">
        <title>A Rickettsiales Symbiont of Amoebae With Ancient Features.</title>
        <authorList>
            <person name="Schulz F."/>
            <person name="Martijn J."/>
            <person name="Wascher F."/>
            <person name="Kostanjsek R."/>
            <person name="Ettema T.J."/>
            <person name="Horn M."/>
        </authorList>
    </citation>
    <scope>NUCLEOTIDE SEQUENCE [LARGE SCALE GENOMIC DNA]</scope>
    <source>
        <strain evidence="4 5">UWC36</strain>
    </source>
</reference>
<feature type="repeat" description="ANK" evidence="3">
    <location>
        <begin position="178"/>
        <end position="210"/>
    </location>
</feature>
<dbReference type="PANTHER" id="PTHR24198">
    <property type="entry name" value="ANKYRIN REPEAT AND PROTEIN KINASE DOMAIN-CONTAINING PROTEIN"/>
    <property type="match status" value="1"/>
</dbReference>
<evidence type="ECO:0000313" key="4">
    <source>
        <dbReference type="EMBL" id="KIE04706.1"/>
    </source>
</evidence>
<feature type="repeat" description="ANK" evidence="3">
    <location>
        <begin position="379"/>
        <end position="411"/>
    </location>
</feature>
<proteinExistence type="predicted"/>
<name>A0A0C1MXQ8_9RICK</name>
<dbReference type="AlphaFoldDB" id="A0A0C1MXQ8"/>
<feature type="repeat" description="ANK" evidence="3">
    <location>
        <begin position="245"/>
        <end position="277"/>
    </location>
</feature>
<dbReference type="EMBL" id="JSWE01000154">
    <property type="protein sequence ID" value="KIE04706.1"/>
    <property type="molecule type" value="Genomic_DNA"/>
</dbReference>